<evidence type="ECO:0000256" key="5">
    <source>
        <dbReference type="PROSITE-ProRule" id="PRU00221"/>
    </source>
</evidence>
<dbReference type="InterPro" id="IPR015943">
    <property type="entry name" value="WD40/YVTN_repeat-like_dom_sf"/>
</dbReference>
<dbReference type="PANTHER" id="PTHR19848">
    <property type="entry name" value="WD40 REPEAT PROTEIN"/>
    <property type="match status" value="1"/>
</dbReference>
<reference evidence="7" key="1">
    <citation type="submission" date="2021-01" db="EMBL/GenBank/DDBJ databases">
        <authorList>
            <person name="Corre E."/>
            <person name="Pelletier E."/>
            <person name="Niang G."/>
            <person name="Scheremetjew M."/>
            <person name="Finn R."/>
            <person name="Kale V."/>
            <person name="Holt S."/>
            <person name="Cochrane G."/>
            <person name="Meng A."/>
            <person name="Brown T."/>
            <person name="Cohen L."/>
        </authorList>
    </citation>
    <scope>NUCLEOTIDE SEQUENCE</scope>
    <source>
        <strain evidence="7">Fehren 1</strain>
    </source>
</reference>
<dbReference type="InterPro" id="IPR001680">
    <property type="entry name" value="WD40_rpt"/>
</dbReference>
<feature type="repeat" description="WD" evidence="5">
    <location>
        <begin position="89"/>
        <end position="121"/>
    </location>
</feature>
<dbReference type="SMART" id="SM00320">
    <property type="entry name" value="WD40"/>
    <property type="match status" value="2"/>
</dbReference>
<sequence>MRQTQNGFHMAMSQRKDHELELVTAGSGSPIFFWDCDEAQPVAQIPYPYKVMDLKISPSGKWMAFGTETNEVFVYSLQGLDQFTFLGKGLGHSAPIQRVSWSPDERQIVTVSADCSVSVWNFFGQSGGQAQ</sequence>
<evidence type="ECO:0000256" key="4">
    <source>
        <dbReference type="ARBA" id="ARBA00023242"/>
    </source>
</evidence>
<name>A0A7S3MKQ7_9SPIT</name>
<evidence type="ECO:0000256" key="1">
    <source>
        <dbReference type="ARBA" id="ARBA00004123"/>
    </source>
</evidence>
<organism evidence="7">
    <name type="scientific">Favella ehrenbergii</name>
    <dbReference type="NCBI Taxonomy" id="182087"/>
    <lineage>
        <taxon>Eukaryota</taxon>
        <taxon>Sar</taxon>
        <taxon>Alveolata</taxon>
        <taxon>Ciliophora</taxon>
        <taxon>Intramacronucleata</taxon>
        <taxon>Spirotrichea</taxon>
        <taxon>Choreotrichia</taxon>
        <taxon>Tintinnida</taxon>
        <taxon>Xystonellidae</taxon>
        <taxon>Favella</taxon>
    </lineage>
</organism>
<dbReference type="PROSITE" id="PS50082">
    <property type="entry name" value="WD_REPEATS_2"/>
    <property type="match status" value="1"/>
</dbReference>
<dbReference type="GO" id="GO:0007219">
    <property type="term" value="P:Notch signaling pathway"/>
    <property type="evidence" value="ECO:0007669"/>
    <property type="project" value="TreeGrafter"/>
</dbReference>
<dbReference type="InterPro" id="IPR036322">
    <property type="entry name" value="WD40_repeat_dom_sf"/>
</dbReference>
<dbReference type="Pfam" id="PF00400">
    <property type="entry name" value="WD40"/>
    <property type="match status" value="1"/>
</dbReference>
<keyword evidence="3" id="KW-0677">Repeat</keyword>
<dbReference type="PROSITE" id="PS50294">
    <property type="entry name" value="WD_REPEATS_REGION"/>
    <property type="match status" value="1"/>
</dbReference>
<dbReference type="EMBL" id="HBIE01006515">
    <property type="protein sequence ID" value="CAE0307131.1"/>
    <property type="molecule type" value="Transcribed_RNA"/>
</dbReference>
<keyword evidence="2 5" id="KW-0853">WD repeat</keyword>
<evidence type="ECO:0000256" key="3">
    <source>
        <dbReference type="ARBA" id="ARBA00022737"/>
    </source>
</evidence>
<evidence type="ECO:0000313" key="6">
    <source>
        <dbReference type="EMBL" id="CAE0307131.1"/>
    </source>
</evidence>
<evidence type="ECO:0000313" key="7">
    <source>
        <dbReference type="EMBL" id="CAE0307132.1"/>
    </source>
</evidence>
<evidence type="ECO:0000256" key="2">
    <source>
        <dbReference type="ARBA" id="ARBA00022574"/>
    </source>
</evidence>
<dbReference type="GO" id="GO:0005730">
    <property type="term" value="C:nucleolus"/>
    <property type="evidence" value="ECO:0007669"/>
    <property type="project" value="TreeGrafter"/>
</dbReference>
<dbReference type="PANTHER" id="PTHR19848:SF0">
    <property type="entry name" value="NOTCHLESS PROTEIN HOMOLOG 1"/>
    <property type="match status" value="1"/>
</dbReference>
<dbReference type="Gene3D" id="2.130.10.10">
    <property type="entry name" value="YVTN repeat-like/Quinoprotein amine dehydrogenase"/>
    <property type="match status" value="1"/>
</dbReference>
<protein>
    <submittedName>
        <fullName evidence="7">Uncharacterized protein</fullName>
    </submittedName>
</protein>
<keyword evidence="4" id="KW-0539">Nucleus</keyword>
<accession>A0A7S3MKQ7</accession>
<gene>
    <name evidence="6" type="ORF">FEHR0123_LOCUS2038</name>
    <name evidence="7" type="ORF">FEHR0123_LOCUS2039</name>
</gene>
<dbReference type="AlphaFoldDB" id="A0A7S3MKQ7"/>
<proteinExistence type="predicted"/>
<dbReference type="GO" id="GO:0000027">
    <property type="term" value="P:ribosomal large subunit assembly"/>
    <property type="evidence" value="ECO:0007669"/>
    <property type="project" value="TreeGrafter"/>
</dbReference>
<dbReference type="EMBL" id="HBIE01006516">
    <property type="protein sequence ID" value="CAE0307132.1"/>
    <property type="molecule type" value="Transcribed_RNA"/>
</dbReference>
<dbReference type="SUPFAM" id="SSF50978">
    <property type="entry name" value="WD40 repeat-like"/>
    <property type="match status" value="1"/>
</dbReference>
<comment type="subcellular location">
    <subcellularLocation>
        <location evidence="1">Nucleus</location>
    </subcellularLocation>
</comment>